<name>A0A1T4TG65_9ACTN</name>
<organism evidence="11 12">
    <name type="scientific">Marinactinospora thermotolerans DSM 45154</name>
    <dbReference type="NCBI Taxonomy" id="1122192"/>
    <lineage>
        <taxon>Bacteria</taxon>
        <taxon>Bacillati</taxon>
        <taxon>Actinomycetota</taxon>
        <taxon>Actinomycetes</taxon>
        <taxon>Streptosporangiales</taxon>
        <taxon>Nocardiopsidaceae</taxon>
        <taxon>Marinactinospora</taxon>
    </lineage>
</organism>
<keyword evidence="9" id="KW-0732">Signal</keyword>
<evidence type="ECO:0000256" key="7">
    <source>
        <dbReference type="ARBA" id="ARBA00023157"/>
    </source>
</evidence>
<dbReference type="Gene3D" id="3.30.350.10">
    <property type="entry name" value="Subtilisin inhibitor-like"/>
    <property type="match status" value="1"/>
</dbReference>
<reference evidence="11 12" key="1">
    <citation type="submission" date="2017-02" db="EMBL/GenBank/DDBJ databases">
        <authorList>
            <person name="Peterson S.W."/>
        </authorList>
    </citation>
    <scope>NUCLEOTIDE SEQUENCE [LARGE SCALE GENOMIC DNA]</scope>
    <source>
        <strain evidence="11 12">DSM 45154</strain>
    </source>
</reference>
<dbReference type="EMBL" id="FUWS01000024">
    <property type="protein sequence ID" value="SKA39475.1"/>
    <property type="molecule type" value="Genomic_DNA"/>
</dbReference>
<evidence type="ECO:0000256" key="3">
    <source>
        <dbReference type="ARBA" id="ARBA00011738"/>
    </source>
</evidence>
<evidence type="ECO:0000256" key="6">
    <source>
        <dbReference type="ARBA" id="ARBA00022900"/>
    </source>
</evidence>
<keyword evidence="4" id="KW-0964">Secreted</keyword>
<dbReference type="InterPro" id="IPR023549">
    <property type="entry name" value="Subtilisin_inhibitor"/>
</dbReference>
<comment type="subunit">
    <text evidence="3">Homodimer.</text>
</comment>
<dbReference type="OrthoDB" id="3542626at2"/>
<proteinExistence type="inferred from homology"/>
<dbReference type="RefSeq" id="WP_159457317.1">
    <property type="nucleotide sequence ID" value="NZ_FUWS01000024.1"/>
</dbReference>
<dbReference type="PRINTS" id="PR00294">
    <property type="entry name" value="SSBTLNINHBTR"/>
</dbReference>
<evidence type="ECO:0000313" key="11">
    <source>
        <dbReference type="EMBL" id="SKA39475.1"/>
    </source>
</evidence>
<keyword evidence="6 8" id="KW-0722">Serine protease inhibitor</keyword>
<evidence type="ECO:0000313" key="12">
    <source>
        <dbReference type="Proteomes" id="UP000190637"/>
    </source>
</evidence>
<keyword evidence="7" id="KW-1015">Disulfide bond</keyword>
<dbReference type="PROSITE" id="PS51257">
    <property type="entry name" value="PROKAR_LIPOPROTEIN"/>
    <property type="match status" value="1"/>
</dbReference>
<sequence length="128" mass="13704">MRQRHLLATALAAAACLTVPAPAHAGSGSSSWLELSISHEHHDGVRTVILKCDPPGGTHPSPEEACASLEAVDGVFEALPAAGLVCTMQYDPVVVRAFGHWEDVKVHYEEEFPNPCVAADQTDGVFWF</sequence>
<accession>A0A1T4TG65</accession>
<protein>
    <submittedName>
        <fullName evidence="11">Subtilisin inhibitor-like</fullName>
    </submittedName>
</protein>
<dbReference type="GO" id="GO:0005576">
    <property type="term" value="C:extracellular region"/>
    <property type="evidence" value="ECO:0007669"/>
    <property type="project" value="UniProtKB-SubCell"/>
</dbReference>
<evidence type="ECO:0000256" key="8">
    <source>
        <dbReference type="RuleBase" id="RU003471"/>
    </source>
</evidence>
<comment type="similarity">
    <text evidence="2 8">Belongs to the protease inhibitor I16 (SSI) family.</text>
</comment>
<keyword evidence="12" id="KW-1185">Reference proteome</keyword>
<dbReference type="Proteomes" id="UP000190637">
    <property type="component" value="Unassembled WGS sequence"/>
</dbReference>
<evidence type="ECO:0000256" key="4">
    <source>
        <dbReference type="ARBA" id="ARBA00022525"/>
    </source>
</evidence>
<keyword evidence="5 8" id="KW-0646">Protease inhibitor</keyword>
<evidence type="ECO:0000256" key="2">
    <source>
        <dbReference type="ARBA" id="ARBA00010472"/>
    </source>
</evidence>
<feature type="signal peptide" evidence="9">
    <location>
        <begin position="1"/>
        <end position="25"/>
    </location>
</feature>
<feature type="domain" description="Subtilisin inhibitor" evidence="10">
    <location>
        <begin position="31"/>
        <end position="114"/>
    </location>
</feature>
<dbReference type="InterPro" id="IPR000691">
    <property type="entry name" value="Prot_inh_I16_SSI"/>
</dbReference>
<comment type="subcellular location">
    <subcellularLocation>
        <location evidence="1">Secreted</location>
    </subcellularLocation>
</comment>
<evidence type="ECO:0000256" key="5">
    <source>
        <dbReference type="ARBA" id="ARBA00022690"/>
    </source>
</evidence>
<dbReference type="PROSITE" id="PS00999">
    <property type="entry name" value="SSI"/>
    <property type="match status" value="1"/>
</dbReference>
<dbReference type="AlphaFoldDB" id="A0A1T4TG65"/>
<evidence type="ECO:0000259" key="10">
    <source>
        <dbReference type="Pfam" id="PF00720"/>
    </source>
</evidence>
<dbReference type="InterPro" id="IPR036819">
    <property type="entry name" value="Subtilisin_inhibitor-like_sf"/>
</dbReference>
<dbReference type="GO" id="GO:0004867">
    <property type="term" value="F:serine-type endopeptidase inhibitor activity"/>
    <property type="evidence" value="ECO:0007669"/>
    <property type="project" value="UniProtKB-KW"/>
</dbReference>
<dbReference type="InterPro" id="IPR020054">
    <property type="entry name" value="Prot_inh_SSI_I16_CS"/>
</dbReference>
<evidence type="ECO:0000256" key="9">
    <source>
        <dbReference type="SAM" id="SignalP"/>
    </source>
</evidence>
<dbReference type="STRING" id="1122192.SAMN02745673_04982"/>
<dbReference type="Pfam" id="PF00720">
    <property type="entry name" value="SSI"/>
    <property type="match status" value="1"/>
</dbReference>
<gene>
    <name evidence="11" type="ORF">SAMN02745673_04982</name>
</gene>
<dbReference type="SUPFAM" id="SSF55399">
    <property type="entry name" value="Subtilisin inhibitor"/>
    <property type="match status" value="1"/>
</dbReference>
<evidence type="ECO:0000256" key="1">
    <source>
        <dbReference type="ARBA" id="ARBA00004613"/>
    </source>
</evidence>
<feature type="chain" id="PRO_5012211007" evidence="9">
    <location>
        <begin position="26"/>
        <end position="128"/>
    </location>
</feature>